<gene>
    <name evidence="2" type="ORF">RCO7_00741</name>
</gene>
<name>A0A1E1K224_9HELO</name>
<evidence type="ECO:0000313" key="2">
    <source>
        <dbReference type="EMBL" id="CZS92187.1"/>
    </source>
</evidence>
<organism evidence="2 3">
    <name type="scientific">Rhynchosporium graminicola</name>
    <dbReference type="NCBI Taxonomy" id="2792576"/>
    <lineage>
        <taxon>Eukaryota</taxon>
        <taxon>Fungi</taxon>
        <taxon>Dikarya</taxon>
        <taxon>Ascomycota</taxon>
        <taxon>Pezizomycotina</taxon>
        <taxon>Leotiomycetes</taxon>
        <taxon>Helotiales</taxon>
        <taxon>Ploettnerulaceae</taxon>
        <taxon>Rhynchosporium</taxon>
    </lineage>
</organism>
<dbReference type="InParanoid" id="A0A1E1K224"/>
<feature type="region of interest" description="Disordered" evidence="1">
    <location>
        <begin position="141"/>
        <end position="170"/>
    </location>
</feature>
<evidence type="ECO:0000256" key="1">
    <source>
        <dbReference type="SAM" id="MobiDB-lite"/>
    </source>
</evidence>
<dbReference type="PANTHER" id="PTHR40460">
    <property type="entry name" value="CHROMOSOME 1, WHOLE GENOME SHOTGUN SEQUENCE"/>
    <property type="match status" value="1"/>
</dbReference>
<protein>
    <submittedName>
        <fullName evidence="2">Probable mismatched base pair and cruciform DNA recognition protein</fullName>
    </submittedName>
</protein>
<feature type="compositionally biased region" description="Polar residues" evidence="1">
    <location>
        <begin position="25"/>
        <end position="35"/>
    </location>
</feature>
<sequence length="170" mass="17249">MSDKNTSTLQSYVDSATGAVQSALGNLTGNASDQNAGEAKKTKAELEHDASRATAKVGNLSASSSGAVTKDDPKRTEGSWNQTVGSGKEALGGSLKQAGQRQNAEGKGQEAEGQLSDLGSGIGNRVSGAVGGAVAGITGDREAQLKAQEQHDIGKTQQRGAEHDISKQNA</sequence>
<dbReference type="PANTHER" id="PTHR40460:SF1">
    <property type="entry name" value="CSBD-LIKE DOMAIN-CONTAINING PROTEIN"/>
    <property type="match status" value="1"/>
</dbReference>
<dbReference type="EMBL" id="FJUW01000005">
    <property type="protein sequence ID" value="CZS92187.1"/>
    <property type="molecule type" value="Genomic_DNA"/>
</dbReference>
<dbReference type="Proteomes" id="UP000178129">
    <property type="component" value="Unassembled WGS sequence"/>
</dbReference>
<accession>A0A1E1K224</accession>
<feature type="compositionally biased region" description="Basic and acidic residues" evidence="1">
    <location>
        <begin position="38"/>
        <end position="51"/>
    </location>
</feature>
<evidence type="ECO:0000313" key="3">
    <source>
        <dbReference type="Proteomes" id="UP000178129"/>
    </source>
</evidence>
<dbReference type="STRING" id="914237.A0A1E1K224"/>
<comment type="caution">
    <text evidence="2">The sequence shown here is derived from an EMBL/GenBank/DDBJ whole genome shotgun (WGS) entry which is preliminary data.</text>
</comment>
<keyword evidence="3" id="KW-1185">Reference proteome</keyword>
<dbReference type="AlphaFoldDB" id="A0A1E1K224"/>
<reference evidence="3" key="1">
    <citation type="submission" date="2016-03" db="EMBL/GenBank/DDBJ databases">
        <authorList>
            <person name="Ploux O."/>
        </authorList>
    </citation>
    <scope>NUCLEOTIDE SEQUENCE [LARGE SCALE GENOMIC DNA]</scope>
    <source>
        <strain evidence="3">UK7</strain>
    </source>
</reference>
<feature type="region of interest" description="Disordered" evidence="1">
    <location>
        <begin position="25"/>
        <end position="120"/>
    </location>
</feature>
<proteinExistence type="predicted"/>